<keyword evidence="7 12" id="KW-0489">Methyltransferase</keyword>
<dbReference type="InterPro" id="IPR046886">
    <property type="entry name" value="RsmE_MTase_dom"/>
</dbReference>
<evidence type="ECO:0000256" key="2">
    <source>
        <dbReference type="ARBA" id="ARBA00005528"/>
    </source>
</evidence>
<dbReference type="PANTHER" id="PTHR30027">
    <property type="entry name" value="RIBOSOMAL RNA SMALL SUBUNIT METHYLTRANSFERASE E"/>
    <property type="match status" value="1"/>
</dbReference>
<proteinExistence type="inferred from homology"/>
<evidence type="ECO:0000256" key="6">
    <source>
        <dbReference type="ARBA" id="ARBA00022552"/>
    </source>
</evidence>
<name>A0A2U8BRR8_9RICK</name>
<dbReference type="InterPro" id="IPR029026">
    <property type="entry name" value="tRNA_m1G_MTases_N"/>
</dbReference>
<evidence type="ECO:0000256" key="10">
    <source>
        <dbReference type="ARBA" id="ARBA00025699"/>
    </source>
</evidence>
<feature type="domain" description="Ribosomal RNA small subunit methyltransferase E PUA-like" evidence="14">
    <location>
        <begin position="26"/>
        <end position="67"/>
    </location>
</feature>
<dbReference type="InterPro" id="IPR029028">
    <property type="entry name" value="Alpha/beta_knot_MTases"/>
</dbReference>
<dbReference type="AlphaFoldDB" id="A0A2U8BRR8"/>
<dbReference type="InterPro" id="IPR006700">
    <property type="entry name" value="RsmE"/>
</dbReference>
<keyword evidence="16" id="KW-1185">Reference proteome</keyword>
<dbReference type="InterPro" id="IPR015947">
    <property type="entry name" value="PUA-like_sf"/>
</dbReference>
<evidence type="ECO:0000313" key="16">
    <source>
        <dbReference type="Proteomes" id="UP000244519"/>
    </source>
</evidence>
<dbReference type="SUPFAM" id="SSF88697">
    <property type="entry name" value="PUA domain-like"/>
    <property type="match status" value="1"/>
</dbReference>
<dbReference type="PANTHER" id="PTHR30027:SF3">
    <property type="entry name" value="16S RRNA (URACIL(1498)-N(3))-METHYLTRANSFERASE"/>
    <property type="match status" value="1"/>
</dbReference>
<comment type="similarity">
    <text evidence="2 12">Belongs to the RNA methyltransferase RsmE family.</text>
</comment>
<evidence type="ECO:0000256" key="12">
    <source>
        <dbReference type="PIRNR" id="PIRNR015601"/>
    </source>
</evidence>
<organism evidence="15 16">
    <name type="scientific">Candidatus Fokinia solitaria</name>
    <dbReference type="NCBI Taxonomy" id="1802984"/>
    <lineage>
        <taxon>Bacteria</taxon>
        <taxon>Pseudomonadati</taxon>
        <taxon>Pseudomonadota</taxon>
        <taxon>Alphaproteobacteria</taxon>
        <taxon>Rickettsiales</taxon>
        <taxon>Candidatus Midichloriaceae</taxon>
        <taxon>Candidatus Fokinia</taxon>
    </lineage>
</organism>
<sequence>MSKYRKLFLPAQDFSLNENIQLSDLDSNHIKNVLRQEIGDEILVLNETGDRWLACIEEIRKKVIIRITEKLENHSIGAVYGSTHIIFCPIKSYNLQFFISKIVECEVEKVTIMLSERTVCRKIPEKKIPIYVKGAVEQSDNIKIPIVRISNTFAEAVSEVISSDVLVVLLHTQLLQYQHVHQFQKFQHLNEYVVENHIKDVVFIVGAEGGWSENEMRSFASLAKQSPHIGVWKVGNSVMRAETAFMSALCASNILMKKW</sequence>
<keyword evidence="5 12" id="KW-0963">Cytoplasm</keyword>
<evidence type="ECO:0000256" key="11">
    <source>
        <dbReference type="ARBA" id="ARBA00047944"/>
    </source>
</evidence>
<evidence type="ECO:0000256" key="4">
    <source>
        <dbReference type="ARBA" id="ARBA00013673"/>
    </source>
</evidence>
<evidence type="ECO:0000256" key="8">
    <source>
        <dbReference type="ARBA" id="ARBA00022679"/>
    </source>
</evidence>
<dbReference type="PIRSF" id="PIRSF015601">
    <property type="entry name" value="MTase_slr0722"/>
    <property type="match status" value="1"/>
</dbReference>
<feature type="domain" description="Ribosomal RNA small subunit methyltransferase E methyltransferase" evidence="13">
    <location>
        <begin position="83"/>
        <end position="250"/>
    </location>
</feature>
<evidence type="ECO:0000313" key="15">
    <source>
        <dbReference type="EMBL" id="AWD32993.1"/>
    </source>
</evidence>
<dbReference type="Pfam" id="PF20260">
    <property type="entry name" value="PUA_4"/>
    <property type="match status" value="1"/>
</dbReference>
<dbReference type="GO" id="GO:0005737">
    <property type="term" value="C:cytoplasm"/>
    <property type="evidence" value="ECO:0007669"/>
    <property type="project" value="UniProtKB-SubCell"/>
</dbReference>
<keyword evidence="9 12" id="KW-0949">S-adenosyl-L-methionine</keyword>
<dbReference type="InterPro" id="IPR046887">
    <property type="entry name" value="RsmE_PUA-like"/>
</dbReference>
<dbReference type="GO" id="GO:0070475">
    <property type="term" value="P:rRNA base methylation"/>
    <property type="evidence" value="ECO:0007669"/>
    <property type="project" value="TreeGrafter"/>
</dbReference>
<dbReference type="GO" id="GO:0070042">
    <property type="term" value="F:rRNA (uridine-N3-)-methyltransferase activity"/>
    <property type="evidence" value="ECO:0007669"/>
    <property type="project" value="TreeGrafter"/>
</dbReference>
<comment type="catalytic activity">
    <reaction evidence="11 12">
        <text>uridine(1498) in 16S rRNA + S-adenosyl-L-methionine = N(3)-methyluridine(1498) in 16S rRNA + S-adenosyl-L-homocysteine + H(+)</text>
        <dbReference type="Rhea" id="RHEA:42920"/>
        <dbReference type="Rhea" id="RHEA-COMP:10283"/>
        <dbReference type="Rhea" id="RHEA-COMP:10284"/>
        <dbReference type="ChEBI" id="CHEBI:15378"/>
        <dbReference type="ChEBI" id="CHEBI:57856"/>
        <dbReference type="ChEBI" id="CHEBI:59789"/>
        <dbReference type="ChEBI" id="CHEBI:65315"/>
        <dbReference type="ChEBI" id="CHEBI:74502"/>
        <dbReference type="EC" id="2.1.1.193"/>
    </reaction>
</comment>
<dbReference type="Proteomes" id="UP000244519">
    <property type="component" value="Chromosome"/>
</dbReference>
<reference evidence="15 16" key="1">
    <citation type="journal article" date="2018" name="Genome Biol. Evol.">
        <title>The Genome Sequence of "Candidatus Fokinia solitaria": Insights on Reductive Evolution in Rickettsiales.</title>
        <authorList>
            <person name="Floriano A.M."/>
            <person name="Castelli M."/>
            <person name="Krenek S."/>
            <person name="Berendonk T.U."/>
            <person name="Bazzocchi C."/>
            <person name="Petroni G."/>
            <person name="Sassera D."/>
        </authorList>
    </citation>
    <scope>NUCLEOTIDE SEQUENCE [LARGE SCALE GENOMIC DNA]</scope>
    <source>
        <strain evidence="15">Rio ETE_ALG 3VII</strain>
    </source>
</reference>
<evidence type="ECO:0000256" key="5">
    <source>
        <dbReference type="ARBA" id="ARBA00022490"/>
    </source>
</evidence>
<keyword evidence="6 12" id="KW-0698">rRNA processing</keyword>
<dbReference type="Gene3D" id="2.40.240.20">
    <property type="entry name" value="Hypothetical PUA domain-like, domain 1"/>
    <property type="match status" value="1"/>
</dbReference>
<comment type="function">
    <text evidence="10 12">Specifically methylates the N3 position of the uracil ring of uridine 1498 (m3U1498) in 16S rRNA. Acts on the fully assembled 30S ribosomal subunit.</text>
</comment>
<dbReference type="EMBL" id="CP025989">
    <property type="protein sequence ID" value="AWD32993.1"/>
    <property type="molecule type" value="Genomic_DNA"/>
</dbReference>
<dbReference type="NCBIfam" id="TIGR00046">
    <property type="entry name" value="RsmE family RNA methyltransferase"/>
    <property type="match status" value="1"/>
</dbReference>
<dbReference type="KEGG" id="fso:Fsol_00188"/>
<evidence type="ECO:0000256" key="3">
    <source>
        <dbReference type="ARBA" id="ARBA00012328"/>
    </source>
</evidence>
<accession>A0A2U8BRR8</accession>
<protein>
    <recommendedName>
        <fullName evidence="4 12">Ribosomal RNA small subunit methyltransferase E</fullName>
        <ecNumber evidence="3 12">2.1.1.193</ecNumber>
    </recommendedName>
</protein>
<comment type="subcellular location">
    <subcellularLocation>
        <location evidence="1 12">Cytoplasm</location>
    </subcellularLocation>
</comment>
<evidence type="ECO:0000256" key="9">
    <source>
        <dbReference type="ARBA" id="ARBA00022691"/>
    </source>
</evidence>
<evidence type="ECO:0000256" key="1">
    <source>
        <dbReference type="ARBA" id="ARBA00004496"/>
    </source>
</evidence>
<dbReference type="Pfam" id="PF04452">
    <property type="entry name" value="Methyltrans_RNA"/>
    <property type="match status" value="1"/>
</dbReference>
<evidence type="ECO:0000259" key="14">
    <source>
        <dbReference type="Pfam" id="PF20260"/>
    </source>
</evidence>
<dbReference type="SUPFAM" id="SSF75217">
    <property type="entry name" value="alpha/beta knot"/>
    <property type="match status" value="1"/>
</dbReference>
<keyword evidence="8 12" id="KW-0808">Transferase</keyword>
<gene>
    <name evidence="15" type="ORF">Fsol_00188</name>
</gene>
<evidence type="ECO:0000259" key="13">
    <source>
        <dbReference type="Pfam" id="PF04452"/>
    </source>
</evidence>
<evidence type="ECO:0000256" key="7">
    <source>
        <dbReference type="ARBA" id="ARBA00022603"/>
    </source>
</evidence>
<dbReference type="EC" id="2.1.1.193" evidence="3 12"/>
<dbReference type="Gene3D" id="3.40.1280.10">
    <property type="match status" value="1"/>
</dbReference>